<keyword evidence="2" id="KW-1185">Reference proteome</keyword>
<dbReference type="EMBL" id="PGFA01000001">
    <property type="protein sequence ID" value="PJJ59694.1"/>
    <property type="molecule type" value="Genomic_DNA"/>
</dbReference>
<evidence type="ECO:0000313" key="2">
    <source>
        <dbReference type="Proteomes" id="UP000228535"/>
    </source>
</evidence>
<comment type="caution">
    <text evidence="1">The sequence shown here is derived from an EMBL/GenBank/DDBJ whole genome shotgun (WGS) entry which is preliminary data.</text>
</comment>
<accession>A0A2M9BP12</accession>
<reference evidence="1 2" key="1">
    <citation type="submission" date="2017-11" db="EMBL/GenBank/DDBJ databases">
        <title>Genomic Encyclopedia of Archaeal and Bacterial Type Strains, Phase II (KMG-II): From Individual Species to Whole Genera.</title>
        <authorList>
            <person name="Goeker M."/>
        </authorList>
    </citation>
    <scope>NUCLEOTIDE SEQUENCE [LARGE SCALE GENOMIC DNA]</scope>
    <source>
        <strain evidence="1 2">DSM 11115</strain>
    </source>
</reference>
<name>A0A2M9BP12_9BACT</name>
<dbReference type="Proteomes" id="UP000228535">
    <property type="component" value="Unassembled WGS sequence"/>
</dbReference>
<organism evidence="1 2">
    <name type="scientific">Hymenobacter chitinivorans DSM 11115</name>
    <dbReference type="NCBI Taxonomy" id="1121954"/>
    <lineage>
        <taxon>Bacteria</taxon>
        <taxon>Pseudomonadati</taxon>
        <taxon>Bacteroidota</taxon>
        <taxon>Cytophagia</taxon>
        <taxon>Cytophagales</taxon>
        <taxon>Hymenobacteraceae</taxon>
        <taxon>Hymenobacter</taxon>
    </lineage>
</organism>
<evidence type="ECO:0000313" key="1">
    <source>
        <dbReference type="EMBL" id="PJJ59694.1"/>
    </source>
</evidence>
<gene>
    <name evidence="1" type="ORF">CLV45_1115</name>
</gene>
<proteinExistence type="predicted"/>
<sequence>MADEIRAKLGLSQQMMGSWLGISRNSVALAEGVHRSWPLGTAGQLIRLTLATLGLVYDPAGNRPAPPPLPLPPPEPEPLQSRLAYCEHHAGRLCYELNQLRLKAAPYEARLAALPALRAFTGPVKHPAREENWLALLESETETALLYDCGRGPQKLLEARIAGLEREAEVLRELVEEPAEPTPHA</sequence>
<protein>
    <submittedName>
        <fullName evidence="1">Uncharacterized protein</fullName>
    </submittedName>
</protein>
<dbReference type="AlphaFoldDB" id="A0A2M9BP12"/>